<dbReference type="EMBL" id="CM047899">
    <property type="protein sequence ID" value="KAJ0103354.1"/>
    <property type="molecule type" value="Genomic_DNA"/>
</dbReference>
<name>A0ACC1BWA4_9ROSI</name>
<evidence type="ECO:0000313" key="1">
    <source>
        <dbReference type="EMBL" id="KAJ0103354.1"/>
    </source>
</evidence>
<dbReference type="Proteomes" id="UP001164250">
    <property type="component" value="Chromosome 3"/>
</dbReference>
<accession>A0ACC1BWA4</accession>
<proteinExistence type="predicted"/>
<sequence>MQNSLRNCVNFDGKNWCSNLCLAKDVLDFLELEQRTTVAPVDGFKPFHIVVLLILSLNLCVAMQVYIIFRFDPLIIKRFLQLARVEEISQTIDSLIGEGSYGRVYFGVLRSGQSTTIKKLDSSKQLDLEFLAPFDGPLRVLVYSLLLKDLFMTFFMVTPKLSEDKVKQCVDAELNGEYSPKAVVCVFSISAIQLLTTFEASSSSSKNLSDECQLHQLSPKDYRYSSGKWSKFEVLCPRKLKTWLRKDDAFVFNKTLHWLDSIDAFAIVAYHLAVNQ</sequence>
<evidence type="ECO:0000313" key="2">
    <source>
        <dbReference type="Proteomes" id="UP001164250"/>
    </source>
</evidence>
<keyword evidence="2" id="KW-1185">Reference proteome</keyword>
<organism evidence="1 2">
    <name type="scientific">Pistacia atlantica</name>
    <dbReference type="NCBI Taxonomy" id="434234"/>
    <lineage>
        <taxon>Eukaryota</taxon>
        <taxon>Viridiplantae</taxon>
        <taxon>Streptophyta</taxon>
        <taxon>Embryophyta</taxon>
        <taxon>Tracheophyta</taxon>
        <taxon>Spermatophyta</taxon>
        <taxon>Magnoliopsida</taxon>
        <taxon>eudicotyledons</taxon>
        <taxon>Gunneridae</taxon>
        <taxon>Pentapetalae</taxon>
        <taxon>rosids</taxon>
        <taxon>malvids</taxon>
        <taxon>Sapindales</taxon>
        <taxon>Anacardiaceae</taxon>
        <taxon>Pistacia</taxon>
    </lineage>
</organism>
<comment type="caution">
    <text evidence="1">The sequence shown here is derived from an EMBL/GenBank/DDBJ whole genome shotgun (WGS) entry which is preliminary data.</text>
</comment>
<reference evidence="2" key="1">
    <citation type="journal article" date="2023" name="G3 (Bethesda)">
        <title>Genome assembly and association tests identify interacting loci associated with vigor, precocity, and sex in interspecific pistachio rootstocks.</title>
        <authorList>
            <person name="Palmer W."/>
            <person name="Jacygrad E."/>
            <person name="Sagayaradj S."/>
            <person name="Cavanaugh K."/>
            <person name="Han R."/>
            <person name="Bertier L."/>
            <person name="Beede B."/>
            <person name="Kafkas S."/>
            <person name="Golino D."/>
            <person name="Preece J."/>
            <person name="Michelmore R."/>
        </authorList>
    </citation>
    <scope>NUCLEOTIDE SEQUENCE [LARGE SCALE GENOMIC DNA]</scope>
</reference>
<protein>
    <submittedName>
        <fullName evidence="1">Uncharacterized protein</fullName>
    </submittedName>
</protein>
<gene>
    <name evidence="1" type="ORF">Patl1_05514</name>
</gene>